<dbReference type="Gene3D" id="3.40.50.410">
    <property type="entry name" value="von Willebrand factor, type A domain"/>
    <property type="match status" value="1"/>
</dbReference>
<keyword evidence="3" id="KW-1185">Reference proteome</keyword>
<sequence length="416" mass="46346">MISPIQTTYTWNKEYWPTGGVERAYLLLELKGNAATNMERAPMNVSLVLDRSGSMSGAPLAYSKKACQFVTEQMGQQDQLSLVAFDDEVRTVFAPQSVSHKDIMKQQIETIRSGGSTNLSGGLLQGIQYVVQGKKDGSINRVILLSDGHANEGITDRAKLQSIAREFQGMGMSITTMGVGDGFDEELMEGIADDGGGNFYFIEKSESIPDIFVKELNGLLTVVAQNVRLTIKPSETTQIMHIYGYKAEDRGEGLKLSLGDVFDQETKSILIEISSYPHTSGKHEMLQVQWDYVDVTGTEGARLCTVQYAVKAEFTNDIDLINLPTIPHVEQQIKITESAIAIENAIYAFDNGDEETGKKLLHQQADSMLAYAVMSDSAELREEAQMLYSHLEQFSYSSNMRKSLHEQKYRQMKRKK</sequence>
<dbReference type="InterPro" id="IPR051266">
    <property type="entry name" value="CLCR"/>
</dbReference>
<dbReference type="Pfam" id="PF00092">
    <property type="entry name" value="VWA"/>
    <property type="match status" value="1"/>
</dbReference>
<feature type="domain" description="VWFA" evidence="1">
    <location>
        <begin position="44"/>
        <end position="216"/>
    </location>
</feature>
<evidence type="ECO:0000313" key="2">
    <source>
        <dbReference type="EMBL" id="NHN34367.1"/>
    </source>
</evidence>
<dbReference type="RefSeq" id="WP_166155236.1">
    <property type="nucleotide sequence ID" value="NZ_JAAOIW010000018.1"/>
</dbReference>
<accession>A0ABX0JE12</accession>
<dbReference type="Proteomes" id="UP001165962">
    <property type="component" value="Unassembled WGS sequence"/>
</dbReference>
<dbReference type="PROSITE" id="PS50234">
    <property type="entry name" value="VWFA"/>
    <property type="match status" value="1"/>
</dbReference>
<proteinExistence type="predicted"/>
<dbReference type="EMBL" id="JAAOIW010000018">
    <property type="protein sequence ID" value="NHN34367.1"/>
    <property type="molecule type" value="Genomic_DNA"/>
</dbReference>
<dbReference type="InterPro" id="IPR036465">
    <property type="entry name" value="vWFA_dom_sf"/>
</dbReference>
<evidence type="ECO:0000313" key="3">
    <source>
        <dbReference type="Proteomes" id="UP001165962"/>
    </source>
</evidence>
<reference evidence="2" key="1">
    <citation type="submission" date="2020-03" db="EMBL/GenBank/DDBJ databases">
        <title>Draft sequencing of Paenibacilllus sp. S3N08.</title>
        <authorList>
            <person name="Kim D.-U."/>
        </authorList>
    </citation>
    <scope>NUCLEOTIDE SEQUENCE</scope>
    <source>
        <strain evidence="2">S3N08</strain>
    </source>
</reference>
<dbReference type="SUPFAM" id="SSF53300">
    <property type="entry name" value="vWA-like"/>
    <property type="match status" value="1"/>
</dbReference>
<organism evidence="2 3">
    <name type="scientific">Paenibacillus agricola</name>
    <dbReference type="NCBI Taxonomy" id="2716264"/>
    <lineage>
        <taxon>Bacteria</taxon>
        <taxon>Bacillati</taxon>
        <taxon>Bacillota</taxon>
        <taxon>Bacilli</taxon>
        <taxon>Bacillales</taxon>
        <taxon>Paenibacillaceae</taxon>
        <taxon>Paenibacillus</taxon>
    </lineage>
</organism>
<evidence type="ECO:0000259" key="1">
    <source>
        <dbReference type="PROSITE" id="PS50234"/>
    </source>
</evidence>
<dbReference type="InterPro" id="IPR002035">
    <property type="entry name" value="VWF_A"/>
</dbReference>
<dbReference type="SMART" id="SM00327">
    <property type="entry name" value="VWA"/>
    <property type="match status" value="1"/>
</dbReference>
<dbReference type="PANTHER" id="PTHR10579:SF43">
    <property type="entry name" value="ZINC FINGER (C3HC4-TYPE RING FINGER) FAMILY PROTEIN"/>
    <property type="match status" value="1"/>
</dbReference>
<comment type="caution">
    <text evidence="2">The sequence shown here is derived from an EMBL/GenBank/DDBJ whole genome shotgun (WGS) entry which is preliminary data.</text>
</comment>
<name>A0ABX0JE12_9BACL</name>
<gene>
    <name evidence="2" type="ORF">G9U52_31730</name>
</gene>
<dbReference type="PANTHER" id="PTHR10579">
    <property type="entry name" value="CALCIUM-ACTIVATED CHLORIDE CHANNEL REGULATOR"/>
    <property type="match status" value="1"/>
</dbReference>
<protein>
    <submittedName>
        <fullName evidence="2">VWA domain-containing protein</fullName>
    </submittedName>
</protein>